<keyword evidence="10" id="KW-0626">Porin</keyword>
<evidence type="ECO:0000256" key="2">
    <source>
        <dbReference type="ARBA" id="ARBA00009450"/>
    </source>
</evidence>
<feature type="domain" description="Soluble ligand binding" evidence="16">
    <location>
        <begin position="585"/>
        <end position="631"/>
    </location>
</feature>
<evidence type="ECO:0000256" key="6">
    <source>
        <dbReference type="ARBA" id="ARBA00022692"/>
    </source>
</evidence>
<keyword evidence="5" id="KW-0762">Sugar transport</keyword>
<dbReference type="Pfam" id="PF22461">
    <property type="entry name" value="SLBB_2"/>
    <property type="match status" value="1"/>
</dbReference>
<sequence>MKNSTQPFLILLLVFFTSIAFSQDISQLKNVDINSMSDDQIESYWSQIKKGGYTMEQVEILGKAQGISTTKIAEFKRRVNSLGAINAAENKAIEANSVAAVVNESFGLKDGQVVAKNTSGDLLFGYDFFRNSKVSFTPSVNIAVPENYQIGPGDEIMIDLWGASEITYKAIVDNSGSIKINGIGFIFINGFTLEDASKKIISKLKTKHAGISADSNSYNKINTNITVSKIRTVQVNIIGDVETPGTYALNSLSTVLNALYVAGGPTKMGTFRDIQLIRANKRVASLDVYQYMLSGTQEGNLKLQDQDVLLVTPYKNLVSVEGAVKRAGIYELKDGQTLAELVQYFGGFTPIAYTNLLTVERLNGTQKEIREVAFTEAKDFIMQGGDKLVVQEILDRYENKITIQGAVYRPGSFELFEKMSLKTLIEKAEGITPEAFLLRGLLVRTFDDTHKENIAFSVSEILNGSSTIVLQARDQVRIFNKEELREKRTITIAGAVNTPNTFDFVDKLQIEDVIAMSGGLKLGADPQVISVSRRLKDGSFKTLSEVYAVSSDENLAINNGTPFYIEPFDIIEVRYSKGYTEQKNVSITGEVKYQGGYVLKNKNERISDLIERAGGLTEYAFVKGASLVRKGAPRDAALFNNLIEVEGLEKPQPTLSEFTVSIDLESVLKNKGTEIDMYLEEGDILNIPTKLQTVKVSGMVLQQSLIPYKEEYSLKNYISKSGGFSASAKESKIYVSYANGDIKTTKRFLFIKSYPKVAPGAVIFVPEQAVKEKMSTSELLGITTAIATLGILIKTMLN</sequence>
<dbReference type="Proteomes" id="UP000239522">
    <property type="component" value="Unassembled WGS sequence"/>
</dbReference>
<evidence type="ECO:0000256" key="11">
    <source>
        <dbReference type="ARBA" id="ARBA00023136"/>
    </source>
</evidence>
<name>A0A2S7KYU2_9FLAO</name>
<comment type="similarity">
    <text evidence="2">Belongs to the BexD/CtrA/VexA family.</text>
</comment>
<keyword evidence="8" id="KW-0625">Polysaccharide transport</keyword>
<dbReference type="InterPro" id="IPR049712">
    <property type="entry name" value="Poly_export"/>
</dbReference>
<dbReference type="PANTHER" id="PTHR33619">
    <property type="entry name" value="POLYSACCHARIDE EXPORT PROTEIN GFCE-RELATED"/>
    <property type="match status" value="1"/>
</dbReference>
<feature type="domain" description="Soluble ligand binding" evidence="16">
    <location>
        <begin position="400"/>
        <end position="435"/>
    </location>
</feature>
<feature type="domain" description="Soluble ligand binding" evidence="16">
    <location>
        <begin position="318"/>
        <end position="365"/>
    </location>
</feature>
<evidence type="ECO:0000259" key="16">
    <source>
        <dbReference type="Pfam" id="PF10531"/>
    </source>
</evidence>
<evidence type="ECO:0000256" key="7">
    <source>
        <dbReference type="ARBA" id="ARBA00022729"/>
    </source>
</evidence>
<feature type="domain" description="SLBB" evidence="17">
    <location>
        <begin position="234"/>
        <end position="311"/>
    </location>
</feature>
<evidence type="ECO:0000313" key="18">
    <source>
        <dbReference type="EMBL" id="PQB07842.1"/>
    </source>
</evidence>
<evidence type="ECO:0000256" key="3">
    <source>
        <dbReference type="ARBA" id="ARBA00022448"/>
    </source>
</evidence>
<evidence type="ECO:0000256" key="8">
    <source>
        <dbReference type="ARBA" id="ARBA00023047"/>
    </source>
</evidence>
<evidence type="ECO:0000256" key="13">
    <source>
        <dbReference type="ARBA" id="ARBA00023237"/>
    </source>
</evidence>
<evidence type="ECO:0000256" key="9">
    <source>
        <dbReference type="ARBA" id="ARBA00023065"/>
    </source>
</evidence>
<dbReference type="AlphaFoldDB" id="A0A2S7KYU2"/>
<dbReference type="GO" id="GO:0006811">
    <property type="term" value="P:monoatomic ion transport"/>
    <property type="evidence" value="ECO:0007669"/>
    <property type="project" value="UniProtKB-KW"/>
</dbReference>
<dbReference type="RefSeq" id="WP_104810047.1">
    <property type="nucleotide sequence ID" value="NZ_MQUA01000013.1"/>
</dbReference>
<evidence type="ECO:0000313" key="19">
    <source>
        <dbReference type="Proteomes" id="UP000239522"/>
    </source>
</evidence>
<evidence type="ECO:0000259" key="17">
    <source>
        <dbReference type="Pfam" id="PF22461"/>
    </source>
</evidence>
<dbReference type="InterPro" id="IPR054765">
    <property type="entry name" value="SLBB_dom"/>
</dbReference>
<dbReference type="EMBL" id="MQUA01000013">
    <property type="protein sequence ID" value="PQB07842.1"/>
    <property type="molecule type" value="Genomic_DNA"/>
</dbReference>
<dbReference type="InterPro" id="IPR019554">
    <property type="entry name" value="Soluble_ligand-bd"/>
</dbReference>
<proteinExistence type="inferred from homology"/>
<feature type="domain" description="Polysaccharide export protein N-terminal" evidence="15">
    <location>
        <begin position="144"/>
        <end position="206"/>
    </location>
</feature>
<dbReference type="GO" id="GO:0015159">
    <property type="term" value="F:polysaccharide transmembrane transporter activity"/>
    <property type="evidence" value="ECO:0007669"/>
    <property type="project" value="InterPro"/>
</dbReference>
<keyword evidence="4" id="KW-1134">Transmembrane beta strand</keyword>
<dbReference type="GO" id="GO:0015288">
    <property type="term" value="F:porin activity"/>
    <property type="evidence" value="ECO:0007669"/>
    <property type="project" value="UniProtKB-KW"/>
</dbReference>
<evidence type="ECO:0000256" key="10">
    <source>
        <dbReference type="ARBA" id="ARBA00023114"/>
    </source>
</evidence>
<comment type="subcellular location">
    <subcellularLocation>
        <location evidence="1">Cell outer membrane</location>
        <topology evidence="1">Multi-pass membrane protein</topology>
    </subcellularLocation>
</comment>
<protein>
    <submittedName>
        <fullName evidence="18">Capsule biosynthesis protein</fullName>
    </submittedName>
</protein>
<evidence type="ECO:0000256" key="14">
    <source>
        <dbReference type="ARBA" id="ARBA00023288"/>
    </source>
</evidence>
<keyword evidence="12" id="KW-0564">Palmitate</keyword>
<dbReference type="OrthoDB" id="9808948at2"/>
<keyword evidence="7" id="KW-0732">Signal</keyword>
<evidence type="ECO:0000256" key="4">
    <source>
        <dbReference type="ARBA" id="ARBA00022452"/>
    </source>
</evidence>
<dbReference type="Pfam" id="PF10531">
    <property type="entry name" value="SLBB"/>
    <property type="match status" value="5"/>
</dbReference>
<keyword evidence="6" id="KW-0812">Transmembrane</keyword>
<evidence type="ECO:0000259" key="15">
    <source>
        <dbReference type="Pfam" id="PF02563"/>
    </source>
</evidence>
<feature type="domain" description="Soluble ligand binding" evidence="16">
    <location>
        <begin position="694"/>
        <end position="736"/>
    </location>
</feature>
<keyword evidence="3" id="KW-0813">Transport</keyword>
<accession>A0A2S7KYU2</accession>
<comment type="caution">
    <text evidence="18">The sequence shown here is derived from an EMBL/GenBank/DDBJ whole genome shotgun (WGS) entry which is preliminary data.</text>
</comment>
<keyword evidence="9" id="KW-0406">Ion transport</keyword>
<reference evidence="18 19" key="1">
    <citation type="submission" date="2016-11" db="EMBL/GenBank/DDBJ databases">
        <title>Trade-off between light-utilization and light-protection in marine flavobacteria.</title>
        <authorList>
            <person name="Kumagai Y."/>
        </authorList>
    </citation>
    <scope>NUCLEOTIDE SEQUENCE [LARGE SCALE GENOMIC DNA]</scope>
    <source>
        <strain evidence="18 19">ATCC 700397</strain>
    </source>
</reference>
<dbReference type="GO" id="GO:0009279">
    <property type="term" value="C:cell outer membrane"/>
    <property type="evidence" value="ECO:0007669"/>
    <property type="project" value="UniProtKB-SubCell"/>
</dbReference>
<dbReference type="Gene3D" id="3.10.560.10">
    <property type="entry name" value="Outer membrane lipoprotein wza domain like"/>
    <property type="match status" value="6"/>
</dbReference>
<keyword evidence="19" id="KW-1185">Reference proteome</keyword>
<feature type="domain" description="Soluble ligand binding" evidence="16">
    <location>
        <begin position="490"/>
        <end position="538"/>
    </location>
</feature>
<keyword evidence="13" id="KW-0998">Cell outer membrane</keyword>
<evidence type="ECO:0000256" key="1">
    <source>
        <dbReference type="ARBA" id="ARBA00004571"/>
    </source>
</evidence>
<dbReference type="Pfam" id="PF02563">
    <property type="entry name" value="Poly_export"/>
    <property type="match status" value="1"/>
</dbReference>
<evidence type="ECO:0000256" key="12">
    <source>
        <dbReference type="ARBA" id="ARBA00023139"/>
    </source>
</evidence>
<keyword evidence="14" id="KW-0449">Lipoprotein</keyword>
<dbReference type="InterPro" id="IPR003715">
    <property type="entry name" value="Poly_export_N"/>
</dbReference>
<organism evidence="18 19">
    <name type="scientific">Polaribacter filamentus</name>
    <dbReference type="NCBI Taxonomy" id="53483"/>
    <lineage>
        <taxon>Bacteria</taxon>
        <taxon>Pseudomonadati</taxon>
        <taxon>Bacteroidota</taxon>
        <taxon>Flavobacteriia</taxon>
        <taxon>Flavobacteriales</taxon>
        <taxon>Flavobacteriaceae</taxon>
    </lineage>
</organism>
<dbReference type="PANTHER" id="PTHR33619:SF3">
    <property type="entry name" value="POLYSACCHARIDE EXPORT PROTEIN GFCE-RELATED"/>
    <property type="match status" value="1"/>
</dbReference>
<dbReference type="GO" id="GO:0046930">
    <property type="term" value="C:pore complex"/>
    <property type="evidence" value="ECO:0007669"/>
    <property type="project" value="UniProtKB-KW"/>
</dbReference>
<evidence type="ECO:0000256" key="5">
    <source>
        <dbReference type="ARBA" id="ARBA00022597"/>
    </source>
</evidence>
<gene>
    <name evidence="18" type="ORF">BST83_12270</name>
</gene>
<keyword evidence="11" id="KW-0472">Membrane</keyword>